<dbReference type="EMBL" id="MHLU01000143">
    <property type="protein sequence ID" value="OGZ17263.1"/>
    <property type="molecule type" value="Genomic_DNA"/>
</dbReference>
<evidence type="ECO:0000256" key="2">
    <source>
        <dbReference type="ARBA" id="ARBA00022475"/>
    </source>
</evidence>
<feature type="transmembrane region" description="Helical" evidence="6">
    <location>
        <begin position="177"/>
        <end position="195"/>
    </location>
</feature>
<feature type="transmembrane region" description="Helical" evidence="6">
    <location>
        <begin position="75"/>
        <end position="94"/>
    </location>
</feature>
<evidence type="ECO:0000259" key="7">
    <source>
        <dbReference type="Pfam" id="PF09335"/>
    </source>
</evidence>
<comment type="caution">
    <text evidence="8">The sequence shown here is derived from an EMBL/GenBank/DDBJ whole genome shotgun (WGS) entry which is preliminary data.</text>
</comment>
<protein>
    <recommendedName>
        <fullName evidence="6">TVP38/TMEM64 family membrane protein</fullName>
    </recommendedName>
</protein>
<feature type="domain" description="VTT" evidence="7">
    <location>
        <begin position="61"/>
        <end position="172"/>
    </location>
</feature>
<evidence type="ECO:0000256" key="4">
    <source>
        <dbReference type="ARBA" id="ARBA00022989"/>
    </source>
</evidence>
<gene>
    <name evidence="8" type="ORF">A2494_00310</name>
</gene>
<dbReference type="AlphaFoldDB" id="A0A1G2DUN4"/>
<evidence type="ECO:0000256" key="1">
    <source>
        <dbReference type="ARBA" id="ARBA00004651"/>
    </source>
</evidence>
<proteinExistence type="inferred from homology"/>
<feature type="transmembrane region" description="Helical" evidence="6">
    <location>
        <begin position="151"/>
        <end position="171"/>
    </location>
</feature>
<sequence length="202" mass="22286">MSTKEIIGALILLLFFASSILATQEFSSVIVEYFNPGILGMTAYILAGTLATVIAPISTVALIPLAVMIWGPTTTAIMSIIGWTIGSVIAFMVARRFGKPLLVRFVDLRDIERYERVLGEKYVFWNILFLRMVIPVDILSYAIGLFTSINIGTYTLTTIIGITPFAFIFSYTAHAPFLFQVGAGMLILLAIYLGYRKVHGTQ</sequence>
<keyword evidence="5 6" id="KW-0472">Membrane</keyword>
<evidence type="ECO:0000313" key="8">
    <source>
        <dbReference type="EMBL" id="OGZ17263.1"/>
    </source>
</evidence>
<accession>A0A1G2DUN4</accession>
<feature type="transmembrane region" description="Helical" evidence="6">
    <location>
        <begin position="122"/>
        <end position="144"/>
    </location>
</feature>
<evidence type="ECO:0000256" key="6">
    <source>
        <dbReference type="RuleBase" id="RU366058"/>
    </source>
</evidence>
<evidence type="ECO:0000256" key="5">
    <source>
        <dbReference type="ARBA" id="ARBA00023136"/>
    </source>
</evidence>
<feature type="transmembrane region" description="Helical" evidence="6">
    <location>
        <begin position="38"/>
        <end position="63"/>
    </location>
</feature>
<reference evidence="8 9" key="1">
    <citation type="journal article" date="2016" name="Nat. Commun.">
        <title>Thousands of microbial genomes shed light on interconnected biogeochemical processes in an aquifer system.</title>
        <authorList>
            <person name="Anantharaman K."/>
            <person name="Brown C.T."/>
            <person name="Hug L.A."/>
            <person name="Sharon I."/>
            <person name="Castelle C.J."/>
            <person name="Probst A.J."/>
            <person name="Thomas B.C."/>
            <person name="Singh A."/>
            <person name="Wilkins M.J."/>
            <person name="Karaoz U."/>
            <person name="Brodie E.L."/>
            <person name="Williams K.H."/>
            <person name="Hubbard S.S."/>
            <person name="Banfield J.F."/>
        </authorList>
    </citation>
    <scope>NUCLEOTIDE SEQUENCE [LARGE SCALE GENOMIC DNA]</scope>
</reference>
<dbReference type="InterPro" id="IPR015414">
    <property type="entry name" value="TMEM64"/>
</dbReference>
<dbReference type="InterPro" id="IPR032816">
    <property type="entry name" value="VTT_dom"/>
</dbReference>
<comment type="similarity">
    <text evidence="6">Belongs to the TVP38/TMEM64 family.</text>
</comment>
<dbReference type="Pfam" id="PF09335">
    <property type="entry name" value="VTT_dom"/>
    <property type="match status" value="1"/>
</dbReference>
<keyword evidence="4 6" id="KW-1133">Transmembrane helix</keyword>
<dbReference type="PANTHER" id="PTHR12677:SF59">
    <property type="entry name" value="GOLGI APPARATUS MEMBRANE PROTEIN TVP38-RELATED"/>
    <property type="match status" value="1"/>
</dbReference>
<evidence type="ECO:0000256" key="3">
    <source>
        <dbReference type="ARBA" id="ARBA00022692"/>
    </source>
</evidence>
<comment type="subcellular location">
    <subcellularLocation>
        <location evidence="1 6">Cell membrane</location>
        <topology evidence="1 6">Multi-pass membrane protein</topology>
    </subcellularLocation>
</comment>
<dbReference type="PANTHER" id="PTHR12677">
    <property type="entry name" value="GOLGI APPARATUS MEMBRANE PROTEIN TVP38-RELATED"/>
    <property type="match status" value="1"/>
</dbReference>
<dbReference type="Proteomes" id="UP000178106">
    <property type="component" value="Unassembled WGS sequence"/>
</dbReference>
<keyword evidence="2 6" id="KW-1003">Cell membrane</keyword>
<name>A0A1G2DUN4_9BACT</name>
<keyword evidence="3 6" id="KW-0812">Transmembrane</keyword>
<organism evidence="8 9">
    <name type="scientific">Candidatus Lloydbacteria bacterium RIFOXYC12_FULL_46_25</name>
    <dbReference type="NCBI Taxonomy" id="1798670"/>
    <lineage>
        <taxon>Bacteria</taxon>
        <taxon>Candidatus Lloydiibacteriota</taxon>
    </lineage>
</organism>
<dbReference type="GO" id="GO:0005886">
    <property type="term" value="C:plasma membrane"/>
    <property type="evidence" value="ECO:0007669"/>
    <property type="project" value="UniProtKB-SubCell"/>
</dbReference>
<evidence type="ECO:0000313" key="9">
    <source>
        <dbReference type="Proteomes" id="UP000178106"/>
    </source>
</evidence>